<dbReference type="GO" id="GO:0006313">
    <property type="term" value="P:DNA transposition"/>
    <property type="evidence" value="ECO:0007669"/>
    <property type="project" value="InterPro"/>
</dbReference>
<dbReference type="InterPro" id="IPR009057">
    <property type="entry name" value="Homeodomain-like_sf"/>
</dbReference>
<dbReference type="Proteomes" id="UP000009097">
    <property type="component" value="Unassembled WGS sequence"/>
</dbReference>
<dbReference type="KEGG" id="fox:FOXG_18208"/>
<evidence type="ECO:0000259" key="2">
    <source>
        <dbReference type="Pfam" id="PF13358"/>
    </source>
</evidence>
<dbReference type="PANTHER" id="PTHR23022">
    <property type="entry name" value="TRANSPOSABLE ELEMENT-RELATED"/>
    <property type="match status" value="1"/>
</dbReference>
<feature type="domain" description="Transposase Tc1-like" evidence="1">
    <location>
        <begin position="86"/>
        <end position="152"/>
    </location>
</feature>
<dbReference type="Pfam" id="PF01498">
    <property type="entry name" value="HTH_Tnp_Tc3_2"/>
    <property type="match status" value="1"/>
</dbReference>
<dbReference type="Pfam" id="PF13358">
    <property type="entry name" value="DDE_3"/>
    <property type="match status" value="1"/>
</dbReference>
<dbReference type="InterPro" id="IPR052338">
    <property type="entry name" value="Transposase_5"/>
</dbReference>
<dbReference type="InterPro" id="IPR002492">
    <property type="entry name" value="Transposase_Tc1-like"/>
</dbReference>
<organism evidence="3 4">
    <name type="scientific">Fusarium oxysporum f. sp. lycopersici (strain 4287 / CBS 123668 / FGSC 9935 / NRRL 34936)</name>
    <name type="common">Fusarium vascular wilt of tomato</name>
    <dbReference type="NCBI Taxonomy" id="426428"/>
    <lineage>
        <taxon>Eukaryota</taxon>
        <taxon>Fungi</taxon>
        <taxon>Dikarya</taxon>
        <taxon>Ascomycota</taxon>
        <taxon>Pezizomycotina</taxon>
        <taxon>Sordariomycetes</taxon>
        <taxon>Hypocreomycetidae</taxon>
        <taxon>Hypocreales</taxon>
        <taxon>Nectriaceae</taxon>
        <taxon>Fusarium</taxon>
        <taxon>Fusarium oxysporum species complex</taxon>
    </lineage>
</organism>
<name>A0A0J9UD09_FUSO4</name>
<feature type="domain" description="Tc1-like transposase DDE" evidence="2">
    <location>
        <begin position="258"/>
        <end position="305"/>
    </location>
</feature>
<protein>
    <recommendedName>
        <fullName evidence="5">Tc1-like transposase DDE domain-containing protein</fullName>
    </recommendedName>
</protein>
<sequence>MASEERSFGSEISGNRQFNHEFTPVQRAAIMAELRAGKSQRTVAANFNTTQGTISKTKKRWEEEEILQSRARKGRPKKLTALQIVRINSFINRHREITWNDVLLELGLDVSIRTLKRRLQSYWRRKWRSKRRIKLSEEDAKARLKHCEFWLHHLDDYIQICFSDEVTVQNAPNNPDGWVFRRPNERYRKDLVNIQSHGKACQSVMFWGAIAGTNRSYIIPMIRDPAAKKGGYSSWSYRKALTEGLLPFLDEFELFQQDNARVHIAKATIDWLLLHGIIPINWPAHSPDLNPIEHIWKALKAKLRRIHPEYIKLGKSEAHRKLLIKWIQEAWEALPDHLILKLTKSAQNRLRACMRARGWYTKY</sequence>
<reference evidence="3" key="2">
    <citation type="journal article" date="2010" name="Nature">
        <title>Comparative genomics reveals mobile pathogenicity chromosomes in Fusarium.</title>
        <authorList>
            <person name="Ma L.J."/>
            <person name="van der Does H.C."/>
            <person name="Borkovich K.A."/>
            <person name="Coleman J.J."/>
            <person name="Daboussi M.J."/>
            <person name="Di Pietro A."/>
            <person name="Dufresne M."/>
            <person name="Freitag M."/>
            <person name="Grabherr M."/>
            <person name="Henrissat B."/>
            <person name="Houterman P.M."/>
            <person name="Kang S."/>
            <person name="Shim W.B."/>
            <person name="Woloshuk C."/>
            <person name="Xie X."/>
            <person name="Xu J.R."/>
            <person name="Antoniw J."/>
            <person name="Baker S.E."/>
            <person name="Bluhm B.H."/>
            <person name="Breakspear A."/>
            <person name="Brown D.W."/>
            <person name="Butchko R.A."/>
            <person name="Chapman S."/>
            <person name="Coulson R."/>
            <person name="Coutinho P.M."/>
            <person name="Danchin E.G."/>
            <person name="Diener A."/>
            <person name="Gale L.R."/>
            <person name="Gardiner D.M."/>
            <person name="Goff S."/>
            <person name="Hammond-Kosack K.E."/>
            <person name="Hilburn K."/>
            <person name="Hua-Van A."/>
            <person name="Jonkers W."/>
            <person name="Kazan K."/>
            <person name="Kodira C.D."/>
            <person name="Koehrsen M."/>
            <person name="Kumar L."/>
            <person name="Lee Y.H."/>
            <person name="Li L."/>
            <person name="Manners J.M."/>
            <person name="Miranda-Saavedra D."/>
            <person name="Mukherjee M."/>
            <person name="Park G."/>
            <person name="Park J."/>
            <person name="Park S.Y."/>
            <person name="Proctor R.H."/>
            <person name="Regev A."/>
            <person name="Ruiz-Roldan M.C."/>
            <person name="Sain D."/>
            <person name="Sakthikumar S."/>
            <person name="Sykes S."/>
            <person name="Schwartz D.C."/>
            <person name="Turgeon B.G."/>
            <person name="Wapinski I."/>
            <person name="Yoder O."/>
            <person name="Young S."/>
            <person name="Zeng Q."/>
            <person name="Zhou S."/>
            <person name="Galagan J."/>
            <person name="Cuomo C.A."/>
            <person name="Kistler H.C."/>
            <person name="Rep M."/>
        </authorList>
    </citation>
    <scope>NUCLEOTIDE SEQUENCE [LARGE SCALE GENOMIC DNA]</scope>
    <source>
        <strain evidence="3">4287</strain>
    </source>
</reference>
<dbReference type="RefSeq" id="XP_018235010.1">
    <property type="nucleotide sequence ID" value="XM_018398258.1"/>
</dbReference>
<gene>
    <name evidence="3" type="ORF">FOXG_18208</name>
</gene>
<evidence type="ECO:0000259" key="1">
    <source>
        <dbReference type="Pfam" id="PF01498"/>
    </source>
</evidence>
<dbReference type="PANTHER" id="PTHR23022:SF135">
    <property type="entry name" value="SI:DKEY-77F5.3"/>
    <property type="match status" value="1"/>
</dbReference>
<evidence type="ECO:0000313" key="3">
    <source>
        <dbReference type="EMBL" id="KNA96964.1"/>
    </source>
</evidence>
<dbReference type="AlphaFoldDB" id="A0A0J9UD09"/>
<dbReference type="GeneID" id="28958914"/>
<dbReference type="EMBL" id="DS231697">
    <property type="protein sequence ID" value="KNA96964.1"/>
    <property type="molecule type" value="Genomic_DNA"/>
</dbReference>
<dbReference type="InterPro" id="IPR036397">
    <property type="entry name" value="RNaseH_sf"/>
</dbReference>
<dbReference type="SUPFAM" id="SSF46689">
    <property type="entry name" value="Homeodomain-like"/>
    <property type="match status" value="1"/>
</dbReference>
<dbReference type="GO" id="GO:0015074">
    <property type="term" value="P:DNA integration"/>
    <property type="evidence" value="ECO:0007669"/>
    <property type="project" value="InterPro"/>
</dbReference>
<evidence type="ECO:0008006" key="5">
    <source>
        <dbReference type="Google" id="ProtNLM"/>
    </source>
</evidence>
<dbReference type="VEuPathDB" id="FungiDB:FOXG_18208"/>
<dbReference type="OrthoDB" id="5150811at2759"/>
<dbReference type="GO" id="GO:0003677">
    <property type="term" value="F:DNA binding"/>
    <property type="evidence" value="ECO:0007669"/>
    <property type="project" value="InterPro"/>
</dbReference>
<reference evidence="3" key="1">
    <citation type="submission" date="2007-04" db="EMBL/GenBank/DDBJ databases">
        <authorList>
            <consortium name="The Broad Institute Genome Sequencing Platform"/>
            <person name="Birren B."/>
            <person name="Lander E."/>
            <person name="Galagan J."/>
            <person name="Nusbaum C."/>
            <person name="Devon K."/>
            <person name="Ma L.-J."/>
            <person name="Jaffe D."/>
            <person name="Butler J."/>
            <person name="Alvarez P."/>
            <person name="Gnerre S."/>
            <person name="Grabherr M."/>
            <person name="Kleber M."/>
            <person name="Mauceli E."/>
            <person name="Brockman W."/>
            <person name="MacCallum I.A."/>
            <person name="Young S."/>
            <person name="LaButti K."/>
            <person name="DeCaprio D."/>
            <person name="Crawford M."/>
            <person name="Koehrsen M."/>
            <person name="Engels R."/>
            <person name="Montgomery P."/>
            <person name="Pearson M."/>
            <person name="Howarth C."/>
            <person name="Larson L."/>
            <person name="White J."/>
            <person name="O'Leary S."/>
            <person name="Kodira C."/>
            <person name="Zeng Q."/>
            <person name="Yandava C."/>
            <person name="Alvarado L."/>
            <person name="Kistler C."/>
            <person name="Shim W.-B."/>
            <person name="Kang S."/>
            <person name="Woloshuk C."/>
        </authorList>
    </citation>
    <scope>NUCLEOTIDE SEQUENCE</scope>
    <source>
        <strain evidence="3">4287</strain>
    </source>
</reference>
<evidence type="ECO:0000313" key="4">
    <source>
        <dbReference type="Proteomes" id="UP000009097"/>
    </source>
</evidence>
<dbReference type="InterPro" id="IPR038717">
    <property type="entry name" value="Tc1-like_DDE_dom"/>
</dbReference>
<proteinExistence type="predicted"/>
<accession>A0A0J9UD09</accession>
<dbReference type="Gene3D" id="3.30.420.10">
    <property type="entry name" value="Ribonuclease H-like superfamily/Ribonuclease H"/>
    <property type="match status" value="1"/>
</dbReference>